<keyword evidence="1" id="KW-0472">Membrane</keyword>
<keyword evidence="3" id="KW-1185">Reference proteome</keyword>
<keyword evidence="1" id="KW-0812">Transmembrane</keyword>
<protein>
    <submittedName>
        <fullName evidence="2">Uncharacterized protein</fullName>
    </submittedName>
</protein>
<feature type="transmembrane region" description="Helical" evidence="1">
    <location>
        <begin position="7"/>
        <end position="30"/>
    </location>
</feature>
<dbReference type="HOGENOM" id="CLU_3392178_0_0_1"/>
<name>H2XNC2_CIOIN</name>
<dbReference type="Proteomes" id="UP000008144">
    <property type="component" value="Unassembled WGS sequence"/>
</dbReference>
<evidence type="ECO:0000313" key="2">
    <source>
        <dbReference type="Ensembl" id="ENSCINP00000031155.1"/>
    </source>
</evidence>
<reference evidence="2" key="3">
    <citation type="submission" date="2025-09" db="UniProtKB">
        <authorList>
            <consortium name="Ensembl"/>
        </authorList>
    </citation>
    <scope>IDENTIFICATION</scope>
</reference>
<reference evidence="3" key="1">
    <citation type="journal article" date="2002" name="Science">
        <title>The draft genome of Ciona intestinalis: insights into chordate and vertebrate origins.</title>
        <authorList>
            <person name="Dehal P."/>
            <person name="Satou Y."/>
            <person name="Campbell R.K."/>
            <person name="Chapman J."/>
            <person name="Degnan B."/>
            <person name="De Tomaso A."/>
            <person name="Davidson B."/>
            <person name="Di Gregorio A."/>
            <person name="Gelpke M."/>
            <person name="Goodstein D.M."/>
            <person name="Harafuji N."/>
            <person name="Hastings K.E."/>
            <person name="Ho I."/>
            <person name="Hotta K."/>
            <person name="Huang W."/>
            <person name="Kawashima T."/>
            <person name="Lemaire P."/>
            <person name="Martinez D."/>
            <person name="Meinertzhagen I.A."/>
            <person name="Necula S."/>
            <person name="Nonaka M."/>
            <person name="Putnam N."/>
            <person name="Rash S."/>
            <person name="Saiga H."/>
            <person name="Satake M."/>
            <person name="Terry A."/>
            <person name="Yamada L."/>
            <person name="Wang H.G."/>
            <person name="Awazu S."/>
            <person name="Azumi K."/>
            <person name="Boore J."/>
            <person name="Branno M."/>
            <person name="Chin-Bow S."/>
            <person name="DeSantis R."/>
            <person name="Doyle S."/>
            <person name="Francino P."/>
            <person name="Keys D.N."/>
            <person name="Haga S."/>
            <person name="Hayashi H."/>
            <person name="Hino K."/>
            <person name="Imai K.S."/>
            <person name="Inaba K."/>
            <person name="Kano S."/>
            <person name="Kobayashi K."/>
            <person name="Kobayashi M."/>
            <person name="Lee B.I."/>
            <person name="Makabe K.W."/>
            <person name="Manohar C."/>
            <person name="Matassi G."/>
            <person name="Medina M."/>
            <person name="Mochizuki Y."/>
            <person name="Mount S."/>
            <person name="Morishita T."/>
            <person name="Miura S."/>
            <person name="Nakayama A."/>
            <person name="Nishizaka S."/>
            <person name="Nomoto H."/>
            <person name="Ohta F."/>
            <person name="Oishi K."/>
            <person name="Rigoutsos I."/>
            <person name="Sano M."/>
            <person name="Sasaki A."/>
            <person name="Sasakura Y."/>
            <person name="Shoguchi E."/>
            <person name="Shin-i T."/>
            <person name="Spagnuolo A."/>
            <person name="Stainier D."/>
            <person name="Suzuki M.M."/>
            <person name="Tassy O."/>
            <person name="Takatori N."/>
            <person name="Tokuoka M."/>
            <person name="Yagi K."/>
            <person name="Yoshizaki F."/>
            <person name="Wada S."/>
            <person name="Zhang C."/>
            <person name="Hyatt P.D."/>
            <person name="Larimer F."/>
            <person name="Detter C."/>
            <person name="Doggett N."/>
            <person name="Glavina T."/>
            <person name="Hawkins T."/>
            <person name="Richardson P."/>
            <person name="Lucas S."/>
            <person name="Kohara Y."/>
            <person name="Levine M."/>
            <person name="Satoh N."/>
            <person name="Rokhsar D.S."/>
        </authorList>
    </citation>
    <scope>NUCLEOTIDE SEQUENCE [LARGE SCALE GENOMIC DNA]</scope>
</reference>
<organism evidence="2 3">
    <name type="scientific">Ciona intestinalis</name>
    <name type="common">Transparent sea squirt</name>
    <name type="synonym">Ascidia intestinalis</name>
    <dbReference type="NCBI Taxonomy" id="7719"/>
    <lineage>
        <taxon>Eukaryota</taxon>
        <taxon>Metazoa</taxon>
        <taxon>Chordata</taxon>
        <taxon>Tunicata</taxon>
        <taxon>Ascidiacea</taxon>
        <taxon>Phlebobranchia</taxon>
        <taxon>Cionidae</taxon>
        <taxon>Ciona</taxon>
    </lineage>
</organism>
<keyword evidence="1" id="KW-1133">Transmembrane helix</keyword>
<sequence>MISSPKSLIAIFLMLTTSNLSLICTANIIIGK</sequence>
<evidence type="ECO:0000256" key="1">
    <source>
        <dbReference type="SAM" id="Phobius"/>
    </source>
</evidence>
<dbReference type="AlphaFoldDB" id="H2XNC2"/>
<accession>H2XNC2</accession>
<dbReference type="InParanoid" id="H2XNC2"/>
<proteinExistence type="predicted"/>
<reference evidence="2" key="2">
    <citation type="submission" date="2025-08" db="UniProtKB">
        <authorList>
            <consortium name="Ensembl"/>
        </authorList>
    </citation>
    <scope>IDENTIFICATION</scope>
</reference>
<dbReference type="Ensembl" id="ENSCINT00000034309.1">
    <property type="protein sequence ID" value="ENSCINP00000031155.1"/>
    <property type="gene ID" value="ENSCING00000021398.1"/>
</dbReference>
<evidence type="ECO:0000313" key="3">
    <source>
        <dbReference type="Proteomes" id="UP000008144"/>
    </source>
</evidence>